<proteinExistence type="predicted"/>
<gene>
    <name evidence="1" type="ORF">Vadar_023400</name>
</gene>
<keyword evidence="2" id="KW-1185">Reference proteome</keyword>
<name>A0ACB7YZM5_9ERIC</name>
<sequence>MNGVFKEYFDGRVGDELERADDEDEQAHYVPVTSEGLGERELDLRLDFVAVDSVVVDEVEEDVEQGDGSEHDEEQEDGVAVEEVVGFGGGVIEPDCLCRR</sequence>
<dbReference type="EMBL" id="CM037153">
    <property type="protein sequence ID" value="KAH7858400.1"/>
    <property type="molecule type" value="Genomic_DNA"/>
</dbReference>
<organism evidence="1 2">
    <name type="scientific">Vaccinium darrowii</name>
    <dbReference type="NCBI Taxonomy" id="229202"/>
    <lineage>
        <taxon>Eukaryota</taxon>
        <taxon>Viridiplantae</taxon>
        <taxon>Streptophyta</taxon>
        <taxon>Embryophyta</taxon>
        <taxon>Tracheophyta</taxon>
        <taxon>Spermatophyta</taxon>
        <taxon>Magnoliopsida</taxon>
        <taxon>eudicotyledons</taxon>
        <taxon>Gunneridae</taxon>
        <taxon>Pentapetalae</taxon>
        <taxon>asterids</taxon>
        <taxon>Ericales</taxon>
        <taxon>Ericaceae</taxon>
        <taxon>Vaccinioideae</taxon>
        <taxon>Vaccinieae</taxon>
        <taxon>Vaccinium</taxon>
    </lineage>
</organism>
<protein>
    <submittedName>
        <fullName evidence="1">Uncharacterized protein</fullName>
    </submittedName>
</protein>
<evidence type="ECO:0000313" key="2">
    <source>
        <dbReference type="Proteomes" id="UP000828048"/>
    </source>
</evidence>
<comment type="caution">
    <text evidence="1">The sequence shown here is derived from an EMBL/GenBank/DDBJ whole genome shotgun (WGS) entry which is preliminary data.</text>
</comment>
<evidence type="ECO:0000313" key="1">
    <source>
        <dbReference type="EMBL" id="KAH7858400.1"/>
    </source>
</evidence>
<dbReference type="Proteomes" id="UP000828048">
    <property type="component" value="Chromosome 3"/>
</dbReference>
<reference evidence="1 2" key="1">
    <citation type="journal article" date="2021" name="Hortic Res">
        <title>High-quality reference genome and annotation aids understanding of berry development for evergreen blueberry (Vaccinium darrowii).</title>
        <authorList>
            <person name="Yu J."/>
            <person name="Hulse-Kemp A.M."/>
            <person name="Babiker E."/>
            <person name="Staton M."/>
        </authorList>
    </citation>
    <scope>NUCLEOTIDE SEQUENCE [LARGE SCALE GENOMIC DNA]</scope>
    <source>
        <strain evidence="2">cv. NJ 8807/NJ 8810</strain>
        <tissue evidence="1">Young leaf</tissue>
    </source>
</reference>
<accession>A0ACB7YZM5</accession>